<evidence type="ECO:0000256" key="1">
    <source>
        <dbReference type="SAM" id="SignalP"/>
    </source>
</evidence>
<feature type="signal peptide" evidence="1">
    <location>
        <begin position="1"/>
        <end position="20"/>
    </location>
</feature>
<dbReference type="VEuPathDB" id="FungiDB:PSHT_02176"/>
<comment type="caution">
    <text evidence="2">The sequence shown here is derived from an EMBL/GenBank/DDBJ whole genome shotgun (WGS) entry which is preliminary data.</text>
</comment>
<evidence type="ECO:0000313" key="3">
    <source>
        <dbReference type="Proteomes" id="UP000238274"/>
    </source>
</evidence>
<reference evidence="3" key="3">
    <citation type="journal article" date="2018" name="Mol. Plant Microbe Interact.">
        <title>Genome sequence resources for the wheat stripe rust pathogen (Puccinia striiformis f. sp. tritici) and the barley stripe rust pathogen (Puccinia striiformis f. sp. hordei).</title>
        <authorList>
            <person name="Xia C."/>
            <person name="Wang M."/>
            <person name="Yin C."/>
            <person name="Cornejo O.E."/>
            <person name="Hulbert S.H."/>
            <person name="Chen X."/>
        </authorList>
    </citation>
    <scope>NUCLEOTIDE SEQUENCE [LARGE SCALE GENOMIC DNA]</scope>
    <source>
        <strain evidence="3">93TX-2</strain>
    </source>
</reference>
<reference evidence="2 3" key="1">
    <citation type="submission" date="2017-12" db="EMBL/GenBank/DDBJ databases">
        <title>Gene loss provides genomic basis for host adaptation in cereal stripe rust fungi.</title>
        <authorList>
            <person name="Xia C."/>
        </authorList>
    </citation>
    <scope>NUCLEOTIDE SEQUENCE [LARGE SCALE GENOMIC DNA]</scope>
    <source>
        <strain evidence="2 3">93TX-2</strain>
    </source>
</reference>
<organism evidence="2 3">
    <name type="scientific">Puccinia striiformis</name>
    <dbReference type="NCBI Taxonomy" id="27350"/>
    <lineage>
        <taxon>Eukaryota</taxon>
        <taxon>Fungi</taxon>
        <taxon>Dikarya</taxon>
        <taxon>Basidiomycota</taxon>
        <taxon>Pucciniomycotina</taxon>
        <taxon>Pucciniomycetes</taxon>
        <taxon>Pucciniales</taxon>
        <taxon>Pucciniaceae</taxon>
        <taxon>Puccinia</taxon>
    </lineage>
</organism>
<dbReference type="VEuPathDB" id="FungiDB:PSTT_02379"/>
<dbReference type="Proteomes" id="UP000238274">
    <property type="component" value="Unassembled WGS sequence"/>
</dbReference>
<dbReference type="EMBL" id="PKSM01000018">
    <property type="protein sequence ID" value="POW21610.1"/>
    <property type="molecule type" value="Genomic_DNA"/>
</dbReference>
<reference evidence="3" key="2">
    <citation type="journal article" date="2018" name="BMC Genomics">
        <title>Genomic insights into host adaptation between the wheat stripe rust pathogen (Puccinia striiformis f. sp. tritici) and the barley stripe rust pathogen (Puccinia striiformis f. sp. hordei).</title>
        <authorList>
            <person name="Xia C."/>
            <person name="Wang M."/>
            <person name="Yin C."/>
            <person name="Cornejo O.E."/>
            <person name="Hulbert S.H."/>
            <person name="Chen X."/>
        </authorList>
    </citation>
    <scope>NUCLEOTIDE SEQUENCE [LARGE SCALE GENOMIC DNA]</scope>
    <source>
        <strain evidence="3">93TX-2</strain>
    </source>
</reference>
<keyword evidence="3" id="KW-1185">Reference proteome</keyword>
<protein>
    <submittedName>
        <fullName evidence="2">Uncharacterized protein</fullName>
    </submittedName>
</protein>
<accession>A0A2S4WIJ4</accession>
<proteinExistence type="predicted"/>
<sequence length="524" mass="62373">MRSSVVSVLSLLFLASNCTALVFEDVARARVIETGQLTKGMEDDKQEILFDRTTDSIHTEWDAMLESTRSLEEDAKEVDAEEFENTHLELIKREIDQLNACHNLIHHIFGAPPPAIVKDSLNEPQIAWKQDRIPDHKGEMKLFREQYKTSIQVILENVQISMRDPYIPTGLHHLQIACNNCIIQTMQFIRRFELAPHDLIEQIQSWLRSMPGLKWFVRATREIARTQTKYDNEFSWSPYFEVHLKYHFQLFCFKQLFKDFSKKQQDWILFHYLMIRPDVKVRKVVFKDKPIEEDKWSASMLLFIQFARKLKGFLLKRLEDGDQDQQEYTTEHFFLDIKDDLVQFRKLIIEPTDNIVADDYILDHYVVITSSVLEFLHSRFGLDWVNSELFAGDPVNKLELAKKRDILNFRFNHKIWKDMLLDYSHYLAEFYKNRGQGNYIKIHVLEEKRKQFYWQMCKENLIVYKKVKVRQFKDPEWKEKIQSNKYYQNFIDELDSESSNLGNLFKKVKSLTGTKVLPSNNQID</sequence>
<evidence type="ECO:0000313" key="2">
    <source>
        <dbReference type="EMBL" id="POW21610.1"/>
    </source>
</evidence>
<keyword evidence="1" id="KW-0732">Signal</keyword>
<gene>
    <name evidence="2" type="ORF">PSHT_02176</name>
</gene>
<feature type="chain" id="PRO_5015424804" evidence="1">
    <location>
        <begin position="21"/>
        <end position="524"/>
    </location>
</feature>
<dbReference type="AlphaFoldDB" id="A0A2S4WIJ4"/>
<name>A0A2S4WIJ4_9BASI</name>